<dbReference type="Gene3D" id="3.30.420.10">
    <property type="entry name" value="Ribonuclease H-like superfamily/Ribonuclease H"/>
    <property type="match status" value="1"/>
</dbReference>
<dbReference type="AlphaFoldDB" id="L8H8Q0"/>
<evidence type="ECO:0000256" key="5">
    <source>
        <dbReference type="ARBA" id="ARBA00022723"/>
    </source>
</evidence>
<dbReference type="NCBIfam" id="TIGR00729">
    <property type="entry name" value="ribonuclease HII"/>
    <property type="match status" value="1"/>
</dbReference>
<dbReference type="GeneID" id="14921965"/>
<feature type="domain" description="RNase H type-2" evidence="10">
    <location>
        <begin position="11"/>
        <end position="234"/>
    </location>
</feature>
<evidence type="ECO:0000256" key="7">
    <source>
        <dbReference type="ARBA" id="ARBA00022801"/>
    </source>
</evidence>
<dbReference type="InterPro" id="IPR023160">
    <property type="entry name" value="RNase_HII_hlx-loop-hlx_cap_dom"/>
</dbReference>
<evidence type="ECO:0000256" key="1">
    <source>
        <dbReference type="ARBA" id="ARBA00000077"/>
    </source>
</evidence>
<dbReference type="FunFam" id="3.30.420.10:FF:000016">
    <property type="entry name" value="Ribonuclease"/>
    <property type="match status" value="1"/>
</dbReference>
<dbReference type="PANTHER" id="PTHR10954:SF7">
    <property type="entry name" value="RIBONUCLEASE H2 SUBUNIT A"/>
    <property type="match status" value="1"/>
</dbReference>
<dbReference type="InterPro" id="IPR024567">
    <property type="entry name" value="RNase_HII/HIII_dom"/>
</dbReference>
<evidence type="ECO:0000313" key="12">
    <source>
        <dbReference type="Proteomes" id="UP000011083"/>
    </source>
</evidence>
<dbReference type="KEGG" id="acan:ACA1_282540"/>
<dbReference type="GO" id="GO:0006298">
    <property type="term" value="P:mismatch repair"/>
    <property type="evidence" value="ECO:0007669"/>
    <property type="project" value="TreeGrafter"/>
</dbReference>
<dbReference type="GO" id="GO:0003723">
    <property type="term" value="F:RNA binding"/>
    <property type="evidence" value="ECO:0007669"/>
    <property type="project" value="UniProtKB-UniRule"/>
</dbReference>
<evidence type="ECO:0000256" key="6">
    <source>
        <dbReference type="ARBA" id="ARBA00022759"/>
    </source>
</evidence>
<dbReference type="EC" id="3.1.26.4" evidence="9"/>
<accession>L8H8Q0</accession>
<dbReference type="PANTHER" id="PTHR10954">
    <property type="entry name" value="RIBONUCLEASE H2 SUBUNIT A"/>
    <property type="match status" value="1"/>
</dbReference>
<dbReference type="OMA" id="REECRFF"/>
<evidence type="ECO:0000256" key="4">
    <source>
        <dbReference type="ARBA" id="ARBA00022722"/>
    </source>
</evidence>
<dbReference type="OrthoDB" id="7462577at2759"/>
<dbReference type="RefSeq" id="XP_004344831.1">
    <property type="nucleotide sequence ID" value="XM_004344781.1"/>
</dbReference>
<organism evidence="11 12">
    <name type="scientific">Acanthamoeba castellanii (strain ATCC 30010 / Neff)</name>
    <dbReference type="NCBI Taxonomy" id="1257118"/>
    <lineage>
        <taxon>Eukaryota</taxon>
        <taxon>Amoebozoa</taxon>
        <taxon>Discosea</taxon>
        <taxon>Longamoebia</taxon>
        <taxon>Centramoebida</taxon>
        <taxon>Acanthamoebidae</taxon>
        <taxon>Acanthamoeba</taxon>
    </lineage>
</organism>
<comment type="cofactor">
    <cofactor evidence="8">
        <name>Mn(2+)</name>
        <dbReference type="ChEBI" id="CHEBI:29035"/>
    </cofactor>
    <cofactor evidence="8">
        <name>Mg(2+)</name>
        <dbReference type="ChEBI" id="CHEBI:18420"/>
    </cofactor>
    <text evidence="8">Manganese or magnesium. Binds 1 divalent metal ion per monomer in the absence of substrate. May bind a second metal ion after substrate binding.</text>
</comment>
<dbReference type="InterPro" id="IPR001352">
    <property type="entry name" value="RNase_HII/HIII"/>
</dbReference>
<feature type="binding site" evidence="8">
    <location>
        <position position="125"/>
    </location>
    <ligand>
        <name>a divalent metal cation</name>
        <dbReference type="ChEBI" id="CHEBI:60240"/>
    </ligand>
</feature>
<dbReference type="Gene3D" id="1.10.10.460">
    <property type="entry name" value="Ribonuclease hii. Domain 2"/>
    <property type="match status" value="1"/>
</dbReference>
<dbReference type="SUPFAM" id="SSF53098">
    <property type="entry name" value="Ribonuclease H-like"/>
    <property type="match status" value="1"/>
</dbReference>
<keyword evidence="12" id="KW-1185">Reference proteome</keyword>
<comment type="cofactor">
    <cofactor evidence="2">
        <name>Mg(2+)</name>
        <dbReference type="ChEBI" id="CHEBI:18420"/>
    </cofactor>
</comment>
<evidence type="ECO:0000259" key="10">
    <source>
        <dbReference type="PROSITE" id="PS51975"/>
    </source>
</evidence>
<evidence type="ECO:0000256" key="2">
    <source>
        <dbReference type="ARBA" id="ARBA00001946"/>
    </source>
</evidence>
<comment type="catalytic activity">
    <reaction evidence="1 8 9">
        <text>Endonucleolytic cleavage to 5'-phosphomonoester.</text>
        <dbReference type="EC" id="3.1.26.4"/>
    </reaction>
</comment>
<comment type="similarity">
    <text evidence="3">Belongs to the RNase HII family. Eukaryotic subfamily.</text>
</comment>
<dbReference type="GO" id="GO:0032299">
    <property type="term" value="C:ribonuclease H2 complex"/>
    <property type="evidence" value="ECO:0007669"/>
    <property type="project" value="TreeGrafter"/>
</dbReference>
<keyword evidence="6 8" id="KW-0255">Endonuclease</keyword>
<evidence type="ECO:0000256" key="3">
    <source>
        <dbReference type="ARBA" id="ARBA00007058"/>
    </source>
</evidence>
<comment type="function">
    <text evidence="9">Endonuclease that specifically degrades the RNA of RNA-DNA hybrids.</text>
</comment>
<dbReference type="FunFam" id="1.10.10.460:FF:000001">
    <property type="entry name" value="Ribonuclease"/>
    <property type="match status" value="1"/>
</dbReference>
<keyword evidence="4 8" id="KW-0540">Nuclease</keyword>
<dbReference type="VEuPathDB" id="AmoebaDB:ACA1_282540"/>
<protein>
    <recommendedName>
        <fullName evidence="9">Ribonuclease</fullName>
        <ecNumber evidence="9">3.1.26.4</ecNumber>
    </recommendedName>
</protein>
<reference evidence="11 12" key="1">
    <citation type="journal article" date="2013" name="Genome Biol.">
        <title>Genome of Acanthamoeba castellanii highlights extensive lateral gene transfer and early evolution of tyrosine kinase signaling.</title>
        <authorList>
            <person name="Clarke M."/>
            <person name="Lohan A.J."/>
            <person name="Liu B."/>
            <person name="Lagkouvardos I."/>
            <person name="Roy S."/>
            <person name="Zafar N."/>
            <person name="Bertelli C."/>
            <person name="Schilde C."/>
            <person name="Kianianmomeni A."/>
            <person name="Burglin T.R."/>
            <person name="Frech C."/>
            <person name="Turcotte B."/>
            <person name="Kopec K.O."/>
            <person name="Synnott J.M."/>
            <person name="Choo C."/>
            <person name="Paponov I."/>
            <person name="Finkler A."/>
            <person name="Soon Heng Tan C."/>
            <person name="Hutchins A.P."/>
            <person name="Weinmeier T."/>
            <person name="Rattei T."/>
            <person name="Chu J.S."/>
            <person name="Gimenez G."/>
            <person name="Irimia M."/>
            <person name="Rigden D.J."/>
            <person name="Fitzpatrick D.A."/>
            <person name="Lorenzo-Morales J."/>
            <person name="Bateman A."/>
            <person name="Chiu C.H."/>
            <person name="Tang P."/>
            <person name="Hegemann P."/>
            <person name="Fromm H."/>
            <person name="Raoult D."/>
            <person name="Greub G."/>
            <person name="Miranda-Saavedra D."/>
            <person name="Chen N."/>
            <person name="Nash P."/>
            <person name="Ginger M.L."/>
            <person name="Horn M."/>
            <person name="Schaap P."/>
            <person name="Caler L."/>
            <person name="Loftus B."/>
        </authorList>
    </citation>
    <scope>NUCLEOTIDE SEQUENCE [LARGE SCALE GENOMIC DNA]</scope>
    <source>
        <strain evidence="11 12">Neff</strain>
    </source>
</reference>
<dbReference type="STRING" id="1257118.L8H8Q0"/>
<dbReference type="PROSITE" id="PS51975">
    <property type="entry name" value="RNASE_H_2"/>
    <property type="match status" value="1"/>
</dbReference>
<dbReference type="InterPro" id="IPR012337">
    <property type="entry name" value="RNaseH-like_sf"/>
</dbReference>
<dbReference type="EMBL" id="KB007908">
    <property type="protein sequence ID" value="ELR21088.1"/>
    <property type="molecule type" value="Genomic_DNA"/>
</dbReference>
<dbReference type="InterPro" id="IPR004649">
    <property type="entry name" value="RNase_H2_suA"/>
</dbReference>
<name>L8H8Q0_ACACF</name>
<dbReference type="GO" id="GO:0004523">
    <property type="term" value="F:RNA-DNA hybrid ribonuclease activity"/>
    <property type="evidence" value="ECO:0007669"/>
    <property type="project" value="UniProtKB-UniRule"/>
</dbReference>
<feature type="binding site" evidence="8">
    <location>
        <position position="17"/>
    </location>
    <ligand>
        <name>a divalent metal cation</name>
        <dbReference type="ChEBI" id="CHEBI:60240"/>
    </ligand>
</feature>
<gene>
    <name evidence="11" type="ORF">ACA1_282540</name>
</gene>
<keyword evidence="7 8" id="KW-0378">Hydrolase</keyword>
<dbReference type="GO" id="GO:0043137">
    <property type="term" value="P:DNA replication, removal of RNA primer"/>
    <property type="evidence" value="ECO:0007669"/>
    <property type="project" value="TreeGrafter"/>
</dbReference>
<dbReference type="InterPro" id="IPR036397">
    <property type="entry name" value="RNaseH_sf"/>
</dbReference>
<proteinExistence type="inferred from homology"/>
<feature type="binding site" evidence="8">
    <location>
        <position position="18"/>
    </location>
    <ligand>
        <name>a divalent metal cation</name>
        <dbReference type="ChEBI" id="CHEBI:60240"/>
    </ligand>
</feature>
<keyword evidence="5 8" id="KW-0479">Metal-binding</keyword>
<dbReference type="Proteomes" id="UP000011083">
    <property type="component" value="Unassembled WGS sequence"/>
</dbReference>
<dbReference type="Pfam" id="PF01351">
    <property type="entry name" value="RNase_HII"/>
    <property type="match status" value="1"/>
</dbReference>
<dbReference type="CDD" id="cd07181">
    <property type="entry name" value="RNase_HII_eukaryota_like"/>
    <property type="match status" value="1"/>
</dbReference>
<dbReference type="GO" id="GO:0046872">
    <property type="term" value="F:metal ion binding"/>
    <property type="evidence" value="ECO:0007669"/>
    <property type="project" value="UniProtKB-KW"/>
</dbReference>
<evidence type="ECO:0000313" key="11">
    <source>
        <dbReference type="EMBL" id="ELR21088.1"/>
    </source>
</evidence>
<evidence type="ECO:0000256" key="9">
    <source>
        <dbReference type="RuleBase" id="RU003515"/>
    </source>
</evidence>
<sequence length="292" mass="32787">MSVCELDKDVQYALGIDEAGRGPVLGPMVYACAYCPLSEKENIRTRDGFQDSKQLSEHQRESMFERIVGAPDVGFEACILSAEDLSNKMLRASKYNLNQISHDTAAELIARALTKGVPLKEVYVDTVGDPGRYQENLSRKFPRLAITVSKKADSLFPIVSAASIVAKVIRDQCLRTWKFKEKGVEFSREFGSGYPADPFTKQWLEGSLDKLFGYPTLIRFSWATTDNMLEDHDAHAVAWEADVNDDGKGKKGKKQIQRTAALVRRATFMTPKSTRWNYYAKRGMQTATTSDF</sequence>
<evidence type="ECO:0000256" key="8">
    <source>
        <dbReference type="PROSITE-ProRule" id="PRU01319"/>
    </source>
</evidence>